<gene>
    <name evidence="1" type="ORF">K503DRAFT_38192</name>
</gene>
<organism evidence="1 2">
    <name type="scientific">Rhizopogon vinicolor AM-OR11-026</name>
    <dbReference type="NCBI Taxonomy" id="1314800"/>
    <lineage>
        <taxon>Eukaryota</taxon>
        <taxon>Fungi</taxon>
        <taxon>Dikarya</taxon>
        <taxon>Basidiomycota</taxon>
        <taxon>Agaricomycotina</taxon>
        <taxon>Agaricomycetes</taxon>
        <taxon>Agaricomycetidae</taxon>
        <taxon>Boletales</taxon>
        <taxon>Suillineae</taxon>
        <taxon>Rhizopogonaceae</taxon>
        <taxon>Rhizopogon</taxon>
    </lineage>
</organism>
<proteinExistence type="predicted"/>
<name>A0A1B7N582_9AGAM</name>
<dbReference type="AlphaFoldDB" id="A0A1B7N582"/>
<protein>
    <submittedName>
        <fullName evidence="1">Uncharacterized protein</fullName>
    </submittedName>
</protein>
<sequence>MLVALESIQSFVRLTATHLPGSITLGCVTFVDATGYEHLIPVYLCTSFQVRLARMNSHLNETNHQILRRVNLILTNLFLCDSAEARIQKRYMEGKQYDLCIDEGMQVTRLTNQYDGWSRIESGTMIVIGVIIEQRTTSFEARYQSHFCGAWNDNVPSLGHSLQEQVDFLIDW</sequence>
<evidence type="ECO:0000313" key="2">
    <source>
        <dbReference type="Proteomes" id="UP000092154"/>
    </source>
</evidence>
<evidence type="ECO:0000313" key="1">
    <source>
        <dbReference type="EMBL" id="OAX39971.1"/>
    </source>
</evidence>
<accession>A0A1B7N582</accession>
<dbReference type="InParanoid" id="A0A1B7N582"/>
<dbReference type="Proteomes" id="UP000092154">
    <property type="component" value="Unassembled WGS sequence"/>
</dbReference>
<dbReference type="OrthoDB" id="2672490at2759"/>
<reference evidence="1 2" key="1">
    <citation type="submission" date="2016-06" db="EMBL/GenBank/DDBJ databases">
        <title>Comparative genomics of the ectomycorrhizal sister species Rhizopogon vinicolor and Rhizopogon vesiculosus (Basidiomycota: Boletales) reveals a divergence of the mating type B locus.</title>
        <authorList>
            <consortium name="DOE Joint Genome Institute"/>
            <person name="Mujic A.B."/>
            <person name="Kuo A."/>
            <person name="Tritt A."/>
            <person name="Lipzen A."/>
            <person name="Chen C."/>
            <person name="Johnson J."/>
            <person name="Sharma A."/>
            <person name="Barry K."/>
            <person name="Grigoriev I.V."/>
            <person name="Spatafora J.W."/>
        </authorList>
    </citation>
    <scope>NUCLEOTIDE SEQUENCE [LARGE SCALE GENOMIC DNA]</scope>
    <source>
        <strain evidence="1 2">AM-OR11-026</strain>
    </source>
</reference>
<dbReference type="EMBL" id="KV448229">
    <property type="protein sequence ID" value="OAX39971.1"/>
    <property type="molecule type" value="Genomic_DNA"/>
</dbReference>
<keyword evidence="2" id="KW-1185">Reference proteome</keyword>